<dbReference type="EMBL" id="CAJNOQ010040183">
    <property type="protein sequence ID" value="CAF1619197.1"/>
    <property type="molecule type" value="Genomic_DNA"/>
</dbReference>
<dbReference type="Proteomes" id="UP000681722">
    <property type="component" value="Unassembled WGS sequence"/>
</dbReference>
<feature type="non-terminal residue" evidence="1">
    <location>
        <position position="1"/>
    </location>
</feature>
<evidence type="ECO:0000313" key="2">
    <source>
        <dbReference type="EMBL" id="CAF4507915.1"/>
    </source>
</evidence>
<evidence type="ECO:0000313" key="1">
    <source>
        <dbReference type="EMBL" id="CAF1619197.1"/>
    </source>
</evidence>
<gene>
    <name evidence="1" type="ORF">GPM918_LOCUS43622</name>
    <name evidence="2" type="ORF">SRO942_LOCUS45162</name>
</gene>
<dbReference type="OrthoDB" id="2423195at2759"/>
<protein>
    <submittedName>
        <fullName evidence="1">Uncharacterized protein</fullName>
    </submittedName>
</protein>
<proteinExistence type="predicted"/>
<dbReference type="EMBL" id="CAJOBC010107260">
    <property type="protein sequence ID" value="CAF4507915.1"/>
    <property type="molecule type" value="Genomic_DNA"/>
</dbReference>
<name>A0A816C7A4_9BILA</name>
<comment type="caution">
    <text evidence="1">The sequence shown here is derived from an EMBL/GenBank/DDBJ whole genome shotgun (WGS) entry which is preliminary data.</text>
</comment>
<keyword evidence="3" id="KW-1185">Reference proteome</keyword>
<reference evidence="1" key="1">
    <citation type="submission" date="2021-02" db="EMBL/GenBank/DDBJ databases">
        <authorList>
            <person name="Nowell W R."/>
        </authorList>
    </citation>
    <scope>NUCLEOTIDE SEQUENCE</scope>
</reference>
<dbReference type="Proteomes" id="UP000663829">
    <property type="component" value="Unassembled WGS sequence"/>
</dbReference>
<sequence length="297" mass="35594">VKLAWFLLNPLKNDSSKLLAGCLLKLTFIQNSLINSQCHAEYKITIPLPILSLKEDDLFIMNEQILLNKIYQCGFMTNYNYGYGRNIIYDFHEIELWLKQKLNKCKLIDTETVRQFDLFHYQFETFEFIETKIICLKNIPKLLKNENIFNIELKYLIDLYELMEEIVFDNDMYETFKNTSKFSTDINQDIILEEFDREIINNNELTYEPLKTIHIWISTLKRLLLRILSSKQEQLYDTALKEYLCRRDLWDQNIDTNEIENLNLTDTIKTKHAFIILEKLLNDQSKLNNKSSKNFRH</sequence>
<organism evidence="1 3">
    <name type="scientific">Didymodactylos carnosus</name>
    <dbReference type="NCBI Taxonomy" id="1234261"/>
    <lineage>
        <taxon>Eukaryota</taxon>
        <taxon>Metazoa</taxon>
        <taxon>Spiralia</taxon>
        <taxon>Gnathifera</taxon>
        <taxon>Rotifera</taxon>
        <taxon>Eurotatoria</taxon>
        <taxon>Bdelloidea</taxon>
        <taxon>Philodinida</taxon>
        <taxon>Philodinidae</taxon>
        <taxon>Didymodactylos</taxon>
    </lineage>
</organism>
<evidence type="ECO:0000313" key="3">
    <source>
        <dbReference type="Proteomes" id="UP000663829"/>
    </source>
</evidence>
<accession>A0A816C7A4</accession>
<dbReference type="AlphaFoldDB" id="A0A816C7A4"/>